<proteinExistence type="predicted"/>
<keyword evidence="1" id="KW-1133">Transmembrane helix</keyword>
<evidence type="ECO:0000313" key="2">
    <source>
        <dbReference type="EMBL" id="SHK47390.1"/>
    </source>
</evidence>
<dbReference type="RefSeq" id="WP_073205485.1">
    <property type="nucleotide sequence ID" value="NZ_FRBD01000004.1"/>
</dbReference>
<dbReference type="AlphaFoldDB" id="A0A1M6SRX6"/>
<dbReference type="OrthoDB" id="1097343at2"/>
<dbReference type="Proteomes" id="UP000184130">
    <property type="component" value="Unassembled WGS sequence"/>
</dbReference>
<protein>
    <recommendedName>
        <fullName evidence="4">Pentapeptide repeat-containing protein</fullName>
    </recommendedName>
</protein>
<name>A0A1M6SRX6_XYLRU</name>
<keyword evidence="1" id="KW-0472">Membrane</keyword>
<dbReference type="EMBL" id="FRBD01000004">
    <property type="protein sequence ID" value="SHK47390.1"/>
    <property type="molecule type" value="Genomic_DNA"/>
</dbReference>
<evidence type="ECO:0008006" key="4">
    <source>
        <dbReference type="Google" id="ProtNLM"/>
    </source>
</evidence>
<keyword evidence="1" id="KW-0812">Transmembrane</keyword>
<evidence type="ECO:0000313" key="3">
    <source>
        <dbReference type="Proteomes" id="UP000184130"/>
    </source>
</evidence>
<organism evidence="2 3">
    <name type="scientific">Xylanibacter ruminicola</name>
    <name type="common">Prevotella ruminicola</name>
    <dbReference type="NCBI Taxonomy" id="839"/>
    <lineage>
        <taxon>Bacteria</taxon>
        <taxon>Pseudomonadati</taxon>
        <taxon>Bacteroidota</taxon>
        <taxon>Bacteroidia</taxon>
        <taxon>Bacteroidales</taxon>
        <taxon>Prevotellaceae</taxon>
        <taxon>Xylanibacter</taxon>
    </lineage>
</organism>
<accession>A0A1M6SRX6</accession>
<sequence>MINNRIFKSNINHLSGVISNQIVDTLDFGFDTFDQQVVVENCIIDTLILHNAHFVGGLCLQNCIIKNKVQYEMGGYNKMPIVIKNNIFMSLFVFLDCIFGADLVLTDNIFLDGCTLYNGYNEFDNVIVENNIGKMDDERWD</sequence>
<reference evidence="2 3" key="1">
    <citation type="submission" date="2016-11" db="EMBL/GenBank/DDBJ databases">
        <authorList>
            <person name="Jaros S."/>
            <person name="Januszkiewicz K."/>
            <person name="Wedrychowicz H."/>
        </authorList>
    </citation>
    <scope>NUCLEOTIDE SEQUENCE [LARGE SCALE GENOMIC DNA]</scope>
    <source>
        <strain evidence="2 3">KHT3</strain>
    </source>
</reference>
<feature type="transmembrane region" description="Helical" evidence="1">
    <location>
        <begin position="87"/>
        <end position="105"/>
    </location>
</feature>
<gene>
    <name evidence="2" type="ORF">SAMN05216463_1042</name>
</gene>
<evidence type="ECO:0000256" key="1">
    <source>
        <dbReference type="SAM" id="Phobius"/>
    </source>
</evidence>